<keyword evidence="3" id="KW-1134">Transmembrane beta strand</keyword>
<dbReference type="SUPFAM" id="SSF56954">
    <property type="entry name" value="Outer membrane efflux proteins (OEP)"/>
    <property type="match status" value="1"/>
</dbReference>
<keyword evidence="6" id="KW-0998">Cell outer membrane</keyword>
<gene>
    <name evidence="8" type="ORF">EVA_02776</name>
</gene>
<accession>J9H5D2</accession>
<dbReference type="InterPro" id="IPR051906">
    <property type="entry name" value="TolC-like"/>
</dbReference>
<comment type="caution">
    <text evidence="8">The sequence shown here is derived from an EMBL/GenBank/DDBJ whole genome shotgun (WGS) entry which is preliminary data.</text>
</comment>
<dbReference type="GO" id="GO:0015288">
    <property type="term" value="F:porin activity"/>
    <property type="evidence" value="ECO:0007669"/>
    <property type="project" value="TreeGrafter"/>
</dbReference>
<keyword evidence="7" id="KW-1133">Transmembrane helix</keyword>
<comment type="subcellular location">
    <subcellularLocation>
        <location evidence="1">Cell outer membrane</location>
    </subcellularLocation>
</comment>
<keyword evidence="4 7" id="KW-0812">Transmembrane</keyword>
<evidence type="ECO:0000256" key="7">
    <source>
        <dbReference type="SAM" id="Phobius"/>
    </source>
</evidence>
<evidence type="ECO:0000256" key="1">
    <source>
        <dbReference type="ARBA" id="ARBA00004442"/>
    </source>
</evidence>
<dbReference type="PANTHER" id="PTHR30026:SF20">
    <property type="entry name" value="OUTER MEMBRANE PROTEIN TOLC"/>
    <property type="match status" value="1"/>
</dbReference>
<evidence type="ECO:0000256" key="2">
    <source>
        <dbReference type="ARBA" id="ARBA00022448"/>
    </source>
</evidence>
<evidence type="ECO:0000313" key="8">
    <source>
        <dbReference type="EMBL" id="EJX09115.1"/>
    </source>
</evidence>
<organism evidence="8">
    <name type="scientific">gut metagenome</name>
    <dbReference type="NCBI Taxonomy" id="749906"/>
    <lineage>
        <taxon>unclassified sequences</taxon>
        <taxon>metagenomes</taxon>
        <taxon>organismal metagenomes</taxon>
    </lineage>
</organism>
<reference evidence="8" key="1">
    <citation type="journal article" date="2012" name="PLoS ONE">
        <title>Gene sets for utilization of primary and secondary nutrition supplies in the distal gut of endangered iberian lynx.</title>
        <authorList>
            <person name="Alcaide M."/>
            <person name="Messina E."/>
            <person name="Richter M."/>
            <person name="Bargiela R."/>
            <person name="Peplies J."/>
            <person name="Huws S.A."/>
            <person name="Newbold C.J."/>
            <person name="Golyshin P.N."/>
            <person name="Simon M.A."/>
            <person name="Lopez G."/>
            <person name="Yakimov M.M."/>
            <person name="Ferrer M."/>
        </authorList>
    </citation>
    <scope>NUCLEOTIDE SEQUENCE</scope>
</reference>
<keyword evidence="2" id="KW-0813">Transport</keyword>
<dbReference type="Gene3D" id="1.20.1600.10">
    <property type="entry name" value="Outer membrane efflux proteins (OEP)"/>
    <property type="match status" value="1"/>
</dbReference>
<protein>
    <submittedName>
        <fullName evidence="8">Outer membrane efflux protein</fullName>
    </submittedName>
</protein>
<dbReference type="GO" id="GO:0009279">
    <property type="term" value="C:cell outer membrane"/>
    <property type="evidence" value="ECO:0007669"/>
    <property type="project" value="UniProtKB-SubCell"/>
</dbReference>
<dbReference type="PANTHER" id="PTHR30026">
    <property type="entry name" value="OUTER MEMBRANE PROTEIN TOLC"/>
    <property type="match status" value="1"/>
</dbReference>
<name>J9H5D2_9ZZZZ</name>
<dbReference type="Pfam" id="PF02321">
    <property type="entry name" value="OEP"/>
    <property type="match status" value="1"/>
</dbReference>
<evidence type="ECO:0000256" key="4">
    <source>
        <dbReference type="ARBA" id="ARBA00022692"/>
    </source>
</evidence>
<dbReference type="InterPro" id="IPR003423">
    <property type="entry name" value="OMP_efflux"/>
</dbReference>
<dbReference type="GO" id="GO:1990281">
    <property type="term" value="C:efflux pump complex"/>
    <property type="evidence" value="ECO:0007669"/>
    <property type="project" value="TreeGrafter"/>
</dbReference>
<evidence type="ECO:0000256" key="3">
    <source>
        <dbReference type="ARBA" id="ARBA00022452"/>
    </source>
</evidence>
<dbReference type="EMBL" id="AMCI01000459">
    <property type="protein sequence ID" value="EJX09115.1"/>
    <property type="molecule type" value="Genomic_DNA"/>
</dbReference>
<keyword evidence="5 7" id="KW-0472">Membrane</keyword>
<sequence>MTSCINSSTFKSSTLQLINYSTLQLSAMKLFFLSIFLIPLSVNSQALMPRPITLNEAITLARKQSVDAASARSELKAAYWNYRSFRATLLPEVNLEATLPSYRKNYNVYQQDDGSHTYVRNNYLTLHGNLSVSQNLWLTGGTLSLNSSLDYLTQLGTSHHRQQFMSVPLVLTLNQPLFSVNATKWNRRIEPVRYREAQARFLTATEEVTMKTIEYYFNLLLARENVSIAKLNLENAEKLQLAAETKRSMGKISENDLLQLRLNVLKPALR</sequence>
<evidence type="ECO:0000256" key="5">
    <source>
        <dbReference type="ARBA" id="ARBA00023136"/>
    </source>
</evidence>
<proteinExistence type="predicted"/>
<dbReference type="AlphaFoldDB" id="J9H5D2"/>
<feature type="transmembrane region" description="Helical" evidence="7">
    <location>
        <begin position="20"/>
        <end position="42"/>
    </location>
</feature>
<evidence type="ECO:0000256" key="6">
    <source>
        <dbReference type="ARBA" id="ARBA00023237"/>
    </source>
</evidence>
<dbReference type="GO" id="GO:0015562">
    <property type="term" value="F:efflux transmembrane transporter activity"/>
    <property type="evidence" value="ECO:0007669"/>
    <property type="project" value="InterPro"/>
</dbReference>